<dbReference type="AlphaFoldDB" id="A0AAV5A0B5"/>
<dbReference type="Proteomes" id="UP001050691">
    <property type="component" value="Unassembled WGS sequence"/>
</dbReference>
<accession>A0AAV5A0B5</accession>
<name>A0AAV5A0B5_9AGAM</name>
<evidence type="ECO:0000256" key="1">
    <source>
        <dbReference type="SAM" id="MobiDB-lite"/>
    </source>
</evidence>
<dbReference type="InterPro" id="IPR032675">
    <property type="entry name" value="LRR_dom_sf"/>
</dbReference>
<keyword evidence="3" id="KW-1185">Reference proteome</keyword>
<proteinExistence type="predicted"/>
<feature type="region of interest" description="Disordered" evidence="1">
    <location>
        <begin position="1"/>
        <end position="32"/>
    </location>
</feature>
<organism evidence="2 3">
    <name type="scientific">Clathrus columnatus</name>
    <dbReference type="NCBI Taxonomy" id="1419009"/>
    <lineage>
        <taxon>Eukaryota</taxon>
        <taxon>Fungi</taxon>
        <taxon>Dikarya</taxon>
        <taxon>Basidiomycota</taxon>
        <taxon>Agaricomycotina</taxon>
        <taxon>Agaricomycetes</taxon>
        <taxon>Phallomycetidae</taxon>
        <taxon>Phallales</taxon>
        <taxon>Clathraceae</taxon>
        <taxon>Clathrus</taxon>
    </lineage>
</organism>
<sequence length="399" mass="45706">MPGDRKNYPQEMMRSKRSKKDTSEREHKRSKTASLEIKIGDSIRRIRPFIKSFGSEAGRVKTALQVSIEHVGDIKTTGHFHALRWLNPSYVPLLSLLEALQTLPNLQVLHLSPSRRSGFIASTPVDPNSVITLRELKVLIIEVSPILNLINAPKLSYLDVRLDFNDEQESFANFGGFDFSRITHIYSEIGSDCPFIMGKHEMNEAENALRWLNSRLKISEWPFDETSYPNQFYFSFYDTVEEDESPEPSFFACLARATNIKEIILKAFVPEDDYPDTGSFFMALTGAMTVRKFTVLRGKDFQSLCGFIGNPTVCPNLERLAYSSFGEDSTWGHLHLCLKILLERRYAADCFKPLEIDIQGFQRLPPKALQRIENMGGRLIQKPNKIKNIGRKKRTKDRF</sequence>
<reference evidence="2" key="1">
    <citation type="submission" date="2021-10" db="EMBL/GenBank/DDBJ databases">
        <title>De novo Genome Assembly of Clathrus columnatus (Basidiomycota, Fungi) Using Illumina and Nanopore Sequence Data.</title>
        <authorList>
            <person name="Ogiso-Tanaka E."/>
            <person name="Itagaki H."/>
            <person name="Hosoya T."/>
            <person name="Hosaka K."/>
        </authorList>
    </citation>
    <scope>NUCLEOTIDE SEQUENCE</scope>
    <source>
        <strain evidence="2">MO-923</strain>
    </source>
</reference>
<gene>
    <name evidence="2" type="ORF">Clacol_000208</name>
</gene>
<protein>
    <submittedName>
        <fullName evidence="2">Uncharacterized protein</fullName>
    </submittedName>
</protein>
<dbReference type="EMBL" id="BPWL01000001">
    <property type="protein sequence ID" value="GJJ06021.1"/>
    <property type="molecule type" value="Genomic_DNA"/>
</dbReference>
<dbReference type="SUPFAM" id="SSF52058">
    <property type="entry name" value="L domain-like"/>
    <property type="match status" value="1"/>
</dbReference>
<evidence type="ECO:0000313" key="2">
    <source>
        <dbReference type="EMBL" id="GJJ06021.1"/>
    </source>
</evidence>
<dbReference type="Gene3D" id="3.80.10.10">
    <property type="entry name" value="Ribonuclease Inhibitor"/>
    <property type="match status" value="1"/>
</dbReference>
<evidence type="ECO:0000313" key="3">
    <source>
        <dbReference type="Proteomes" id="UP001050691"/>
    </source>
</evidence>
<comment type="caution">
    <text evidence="2">The sequence shown here is derived from an EMBL/GenBank/DDBJ whole genome shotgun (WGS) entry which is preliminary data.</text>
</comment>